<dbReference type="KEGG" id="phn:PAEH1_02275"/>
<evidence type="ECO:0000313" key="3">
    <source>
        <dbReference type="Proteomes" id="UP000189369"/>
    </source>
</evidence>
<dbReference type="PANTHER" id="PTHR46211:SF1">
    <property type="entry name" value="GLYCEROPHOSPHODIESTER PHOSPHODIESTERASE, CYTOPLASMIC"/>
    <property type="match status" value="1"/>
</dbReference>
<dbReference type="InterPro" id="IPR017946">
    <property type="entry name" value="PLC-like_Pdiesterase_TIM-brl"/>
</dbReference>
<dbReference type="PANTHER" id="PTHR46211">
    <property type="entry name" value="GLYCEROPHOSPHORYL DIESTER PHOSPHODIESTERASE"/>
    <property type="match status" value="1"/>
</dbReference>
<evidence type="ECO:0000313" key="2">
    <source>
        <dbReference type="EMBL" id="AQS50666.1"/>
    </source>
</evidence>
<sequence length="252" mass="27600">MNQIMTPWPYPTLIAHRGAGKHAPENTLSAMRLGAQHGFSMMEYDVKLSQDGAPILLHDDTIDRTSNATGLASTYSLAELLQFDFGSWLKADYVAEPIATLDAVAAFTIARHIHSNIEIKPETGFEAETGAKIARLAQQLWQHATLPPLLSSFSEVSLAAAKLSAPELPRALLIEGEVPHDVFTRLAALDCVALNLDHHYTTQDIVTEANAKGYAVCVWTVNDPARARELLEWGCKGIFTDAIDTITPQKHF</sequence>
<dbReference type="Proteomes" id="UP000189369">
    <property type="component" value="Chromosome"/>
</dbReference>
<dbReference type="SUPFAM" id="SSF51695">
    <property type="entry name" value="PLC-like phosphodiesterases"/>
    <property type="match status" value="1"/>
</dbReference>
<feature type="domain" description="GP-PDE" evidence="1">
    <location>
        <begin position="11"/>
        <end position="250"/>
    </location>
</feature>
<dbReference type="GO" id="GO:0006629">
    <property type="term" value="P:lipid metabolic process"/>
    <property type="evidence" value="ECO:0007669"/>
    <property type="project" value="InterPro"/>
</dbReference>
<reference evidence="2 3" key="1">
    <citation type="submission" date="2017-01" db="EMBL/GenBank/DDBJ databases">
        <title>Complete Genome Sequence of Paenalcaligenes hominis, Isolated from a paraplegic Patient with neurogenic bladder.</title>
        <authorList>
            <person name="Mukhopadhyay R."/>
            <person name="Joaquin J."/>
            <person name="Hogue R."/>
            <person name="Kilaru A."/>
            <person name="Jospin G."/>
            <person name="Mars K."/>
            <person name="Eisen J.A."/>
            <person name="Chaturvedi V."/>
        </authorList>
    </citation>
    <scope>NUCLEOTIDE SEQUENCE [LARGE SCALE GENOMIC DNA]</scope>
    <source>
        <strain evidence="2 3">15S00501</strain>
    </source>
</reference>
<dbReference type="NCBIfam" id="NF006989">
    <property type="entry name" value="PRK09454.1"/>
    <property type="match status" value="1"/>
</dbReference>
<dbReference type="Gene3D" id="3.20.20.190">
    <property type="entry name" value="Phosphatidylinositol (PI) phosphodiesterase"/>
    <property type="match status" value="1"/>
</dbReference>
<dbReference type="InterPro" id="IPR030395">
    <property type="entry name" value="GP_PDE_dom"/>
</dbReference>
<dbReference type="STRING" id="643674.PAEH1_02275"/>
<gene>
    <name evidence="2" type="ORF">PAEH1_02275</name>
</gene>
<name>A0A1U9JY32_9BURK</name>
<dbReference type="AlphaFoldDB" id="A0A1U9JY32"/>
<proteinExistence type="predicted"/>
<dbReference type="PROSITE" id="PS51704">
    <property type="entry name" value="GP_PDE"/>
    <property type="match status" value="1"/>
</dbReference>
<dbReference type="Pfam" id="PF03009">
    <property type="entry name" value="GDPD"/>
    <property type="match status" value="1"/>
</dbReference>
<accession>A0A1U9JY32</accession>
<dbReference type="OrthoDB" id="9795622at2"/>
<dbReference type="EMBL" id="CP019697">
    <property type="protein sequence ID" value="AQS50666.1"/>
    <property type="molecule type" value="Genomic_DNA"/>
</dbReference>
<organism evidence="2 3">
    <name type="scientific">Paenalcaligenes hominis</name>
    <dbReference type="NCBI Taxonomy" id="643674"/>
    <lineage>
        <taxon>Bacteria</taxon>
        <taxon>Pseudomonadati</taxon>
        <taxon>Pseudomonadota</taxon>
        <taxon>Betaproteobacteria</taxon>
        <taxon>Burkholderiales</taxon>
        <taxon>Alcaligenaceae</taxon>
        <taxon>Paenalcaligenes</taxon>
    </lineage>
</organism>
<protein>
    <submittedName>
        <fullName evidence="2">Glycerophosphodiester phosphodiesterase</fullName>
    </submittedName>
</protein>
<dbReference type="GO" id="GO:0008081">
    <property type="term" value="F:phosphoric diester hydrolase activity"/>
    <property type="evidence" value="ECO:0007669"/>
    <property type="project" value="InterPro"/>
</dbReference>
<evidence type="ECO:0000259" key="1">
    <source>
        <dbReference type="PROSITE" id="PS51704"/>
    </source>
</evidence>